<proteinExistence type="inferred from homology"/>
<evidence type="ECO:0000313" key="8">
    <source>
        <dbReference type="EMBL" id="TPW26585.1"/>
    </source>
</evidence>
<evidence type="ECO:0000256" key="4">
    <source>
        <dbReference type="ARBA" id="ARBA00022692"/>
    </source>
</evidence>
<evidence type="ECO:0000256" key="6">
    <source>
        <dbReference type="ARBA" id="ARBA00023136"/>
    </source>
</evidence>
<dbReference type="PANTHER" id="PTHR33452:SF1">
    <property type="entry name" value="INNER MEMBRANE PROTEIN YPHA-RELATED"/>
    <property type="match status" value="1"/>
</dbReference>
<evidence type="ECO:0000256" key="3">
    <source>
        <dbReference type="ARBA" id="ARBA00022475"/>
    </source>
</evidence>
<dbReference type="PANTHER" id="PTHR33452">
    <property type="entry name" value="OXIDOREDUCTASE CATD-RELATED"/>
    <property type="match status" value="1"/>
</dbReference>
<protein>
    <submittedName>
        <fullName evidence="8">DoxX family protein</fullName>
    </submittedName>
</protein>
<dbReference type="InterPro" id="IPR032808">
    <property type="entry name" value="DoxX"/>
</dbReference>
<comment type="subcellular location">
    <subcellularLocation>
        <location evidence="1">Cell membrane</location>
        <topology evidence="1">Multi-pass membrane protein</topology>
    </subcellularLocation>
</comment>
<comment type="caution">
    <text evidence="8">The sequence shown here is derived from an EMBL/GenBank/DDBJ whole genome shotgun (WGS) entry which is preliminary data.</text>
</comment>
<feature type="transmembrane region" description="Helical" evidence="7">
    <location>
        <begin position="107"/>
        <end position="126"/>
    </location>
</feature>
<reference evidence="8 9" key="1">
    <citation type="submission" date="2019-06" db="EMBL/GenBank/DDBJ databases">
        <authorList>
            <person name="Li M."/>
        </authorList>
    </citation>
    <scope>NUCLEOTIDE SEQUENCE [LARGE SCALE GENOMIC DNA]</scope>
    <source>
        <strain evidence="8 9">BGMRC6574</strain>
    </source>
</reference>
<sequence>MNNAILLLGRILLAVLFIPAGFSKLVAVSGVTQYFAGLGIPAPALTIWLVIALELLGGLAVLLGVLTRPAAFALAVFSAAAGYLGHYGHGDTAQLVQMNQQAFMKDLAIAGGFLVLGVFGPGRFAVGRFFGAGRNGSYPLA</sequence>
<evidence type="ECO:0000256" key="7">
    <source>
        <dbReference type="SAM" id="Phobius"/>
    </source>
</evidence>
<keyword evidence="5 7" id="KW-1133">Transmembrane helix</keyword>
<accession>A0A506U0V9</accession>
<name>A0A506U0V9_9HYPH</name>
<gene>
    <name evidence="8" type="ORF">FJU11_14075</name>
</gene>
<keyword evidence="4 7" id="KW-0812">Transmembrane</keyword>
<feature type="transmembrane region" description="Helical" evidence="7">
    <location>
        <begin position="45"/>
        <end position="63"/>
    </location>
</feature>
<evidence type="ECO:0000256" key="5">
    <source>
        <dbReference type="ARBA" id="ARBA00022989"/>
    </source>
</evidence>
<keyword evidence="3" id="KW-1003">Cell membrane</keyword>
<dbReference type="Proteomes" id="UP000320314">
    <property type="component" value="Unassembled WGS sequence"/>
</dbReference>
<dbReference type="RefSeq" id="WP_141167711.1">
    <property type="nucleotide sequence ID" value="NZ_VHLH01000028.1"/>
</dbReference>
<dbReference type="OrthoDB" id="9810206at2"/>
<dbReference type="InterPro" id="IPR051907">
    <property type="entry name" value="DoxX-like_oxidoreductase"/>
</dbReference>
<dbReference type="AlphaFoldDB" id="A0A506U0V9"/>
<evidence type="ECO:0000313" key="9">
    <source>
        <dbReference type="Proteomes" id="UP000320314"/>
    </source>
</evidence>
<dbReference type="Pfam" id="PF07681">
    <property type="entry name" value="DoxX"/>
    <property type="match status" value="1"/>
</dbReference>
<organism evidence="8 9">
    <name type="scientific">Pararhizobium mangrovi</name>
    <dbReference type="NCBI Taxonomy" id="2590452"/>
    <lineage>
        <taxon>Bacteria</taxon>
        <taxon>Pseudomonadati</taxon>
        <taxon>Pseudomonadota</taxon>
        <taxon>Alphaproteobacteria</taxon>
        <taxon>Hyphomicrobiales</taxon>
        <taxon>Rhizobiaceae</taxon>
        <taxon>Rhizobium/Agrobacterium group</taxon>
        <taxon>Pararhizobium</taxon>
    </lineage>
</organism>
<comment type="similarity">
    <text evidence="2">Belongs to the DoxX family.</text>
</comment>
<keyword evidence="9" id="KW-1185">Reference proteome</keyword>
<dbReference type="EMBL" id="VHLH01000028">
    <property type="protein sequence ID" value="TPW26585.1"/>
    <property type="molecule type" value="Genomic_DNA"/>
</dbReference>
<keyword evidence="6 7" id="KW-0472">Membrane</keyword>
<feature type="transmembrane region" description="Helical" evidence="7">
    <location>
        <begin position="70"/>
        <end position="87"/>
    </location>
</feature>
<evidence type="ECO:0000256" key="2">
    <source>
        <dbReference type="ARBA" id="ARBA00006679"/>
    </source>
</evidence>
<evidence type="ECO:0000256" key="1">
    <source>
        <dbReference type="ARBA" id="ARBA00004651"/>
    </source>
</evidence>
<dbReference type="GO" id="GO:0005886">
    <property type="term" value="C:plasma membrane"/>
    <property type="evidence" value="ECO:0007669"/>
    <property type="project" value="UniProtKB-SubCell"/>
</dbReference>